<dbReference type="EMBL" id="KN881953">
    <property type="protein sequence ID" value="KIY47284.1"/>
    <property type="molecule type" value="Genomic_DNA"/>
</dbReference>
<evidence type="ECO:0000256" key="1">
    <source>
        <dbReference type="SAM" id="MobiDB-lite"/>
    </source>
</evidence>
<reference evidence="2 3" key="1">
    <citation type="journal article" date="2015" name="Fungal Genet. Biol.">
        <title>Evolution of novel wood decay mechanisms in Agaricales revealed by the genome sequences of Fistulina hepatica and Cylindrobasidium torrendii.</title>
        <authorList>
            <person name="Floudas D."/>
            <person name="Held B.W."/>
            <person name="Riley R."/>
            <person name="Nagy L.G."/>
            <person name="Koehler G."/>
            <person name="Ransdell A.S."/>
            <person name="Younus H."/>
            <person name="Chow J."/>
            <person name="Chiniquy J."/>
            <person name="Lipzen A."/>
            <person name="Tritt A."/>
            <person name="Sun H."/>
            <person name="Haridas S."/>
            <person name="LaButti K."/>
            <person name="Ohm R.A."/>
            <person name="Kues U."/>
            <person name="Blanchette R.A."/>
            <person name="Grigoriev I.V."/>
            <person name="Minto R.E."/>
            <person name="Hibbett D.S."/>
        </authorList>
    </citation>
    <scope>NUCLEOTIDE SEQUENCE [LARGE SCALE GENOMIC DNA]</scope>
    <source>
        <strain evidence="2 3">ATCC 64428</strain>
    </source>
</reference>
<evidence type="ECO:0000313" key="3">
    <source>
        <dbReference type="Proteomes" id="UP000054144"/>
    </source>
</evidence>
<keyword evidence="3" id="KW-1185">Reference proteome</keyword>
<proteinExistence type="predicted"/>
<sequence length="656" mass="74257">MQQPQTISFLDFDDSHDGDAARPRCPCSDPECYASTTEDRKALATLGRMDKSTKSKIDSLDETLATLRFRPEVDTRPSCHASASFPDSLLGPVMDFLNNFVLKSEDVDRRTTGRVSFTPGTSYSTDIGGLQRFVIQRCAFYTDGSADLNDKDNICIVFFMEPGVLCWSDFSTDVEESVVRLYSSRSRAILSLMEAGRTSLSCSYAILTDGVHVLVTEGMRQEYRDRQLFRYSADVLPLKSERTTRRIIAAFLLDVIGRPSIQGEQRMLQGTMPHLHMIEQLREDAKRINPASGYASFDKFVMQRDRPYFVAFLLWTRNAISRALSYPVGVGSRVPVDCFAFERQEFVFNLFDVHGRPRIPITSLPASQMPPTPSQRPRSRSTDEILHSGSRDIQFVVSRVIKTGKDKYSQVYFGHLARGREESDGTLLCLKVFDERLFGHPELAEYDDWFQIDRFRLSEMWYSAVLVRAEHATYTRLAHLQGTFIPHYYGAHQLTLPDGHLVYGILMEDVSGPSAADIDVRSINEAWRYELATRVLNLNRVFLRASVEQADWNAGQILLPNWAGPTWTDAERKAVHKGKAAQELPCSGVDLPFPDIVFVDFAFCNHRVGDGPLNGRIPAFFENSQTGVLEEIQGVCRVRLTEKSLQEIARPGIWEM</sequence>
<feature type="region of interest" description="Disordered" evidence="1">
    <location>
        <begin position="1"/>
        <end position="23"/>
    </location>
</feature>
<dbReference type="Proteomes" id="UP000054144">
    <property type="component" value="Unassembled WGS sequence"/>
</dbReference>
<accession>A0A0D7AA45</accession>
<gene>
    <name evidence="2" type="ORF">FISHEDRAFT_74806</name>
</gene>
<evidence type="ECO:0000313" key="2">
    <source>
        <dbReference type="EMBL" id="KIY47284.1"/>
    </source>
</evidence>
<feature type="region of interest" description="Disordered" evidence="1">
    <location>
        <begin position="361"/>
        <end position="384"/>
    </location>
</feature>
<protein>
    <submittedName>
        <fullName evidence="2">Uncharacterized protein</fullName>
    </submittedName>
</protein>
<organism evidence="2 3">
    <name type="scientific">Fistulina hepatica ATCC 64428</name>
    <dbReference type="NCBI Taxonomy" id="1128425"/>
    <lineage>
        <taxon>Eukaryota</taxon>
        <taxon>Fungi</taxon>
        <taxon>Dikarya</taxon>
        <taxon>Basidiomycota</taxon>
        <taxon>Agaricomycotina</taxon>
        <taxon>Agaricomycetes</taxon>
        <taxon>Agaricomycetidae</taxon>
        <taxon>Agaricales</taxon>
        <taxon>Fistulinaceae</taxon>
        <taxon>Fistulina</taxon>
    </lineage>
</organism>
<feature type="compositionally biased region" description="Basic and acidic residues" evidence="1">
    <location>
        <begin position="13"/>
        <end position="22"/>
    </location>
</feature>
<name>A0A0D7AA45_9AGAR</name>
<dbReference type="AlphaFoldDB" id="A0A0D7AA45"/>
<dbReference type="OrthoDB" id="3138711at2759"/>